<evidence type="ECO:0000256" key="5">
    <source>
        <dbReference type="ARBA" id="ARBA00023136"/>
    </source>
</evidence>
<organism evidence="10 11">
    <name type="scientific">Desulforamulus profundi</name>
    <dbReference type="NCBI Taxonomy" id="1383067"/>
    <lineage>
        <taxon>Bacteria</taxon>
        <taxon>Bacillati</taxon>
        <taxon>Bacillota</taxon>
        <taxon>Clostridia</taxon>
        <taxon>Eubacteriales</taxon>
        <taxon>Peptococcaceae</taxon>
        <taxon>Desulforamulus</taxon>
    </lineage>
</organism>
<evidence type="ECO:0000256" key="2">
    <source>
        <dbReference type="ARBA" id="ARBA00022618"/>
    </source>
</evidence>
<sequence length="177" mass="20068">MSVAQEKFSYRLPEERQQQIARPKRQLSKRTLRKGKILLTGCILAIFLTGVAIAYYYAQVAAVGYQISQMQKELANLKAEQEYLESQANQLMSLQRIEAIATTKLGMVKPDPKEVVLVAALPKSPPSGQNNPTNQLKHQEAPEHTAREKDNHGQAENPKRPVLEAFMDMVNRWEKKL</sequence>
<dbReference type="RefSeq" id="WP_099082668.1">
    <property type="nucleotide sequence ID" value="NZ_AWQQ01000042.1"/>
</dbReference>
<dbReference type="HAMAP" id="MF_00910">
    <property type="entry name" value="FtsL"/>
    <property type="match status" value="1"/>
</dbReference>
<gene>
    <name evidence="7" type="primary">ftsL</name>
    <name evidence="10" type="ORF">P378_07355</name>
</gene>
<evidence type="ECO:0000256" key="3">
    <source>
        <dbReference type="ARBA" id="ARBA00022692"/>
    </source>
</evidence>
<comment type="subcellular location">
    <subcellularLocation>
        <location evidence="7">Cell membrane</location>
        <topology evidence="7">Single-pass type II membrane protein</topology>
    </subcellularLocation>
    <text evidence="7">Localizes to the division septum where it forms a ring structure.</text>
</comment>
<comment type="similarity">
    <text evidence="7">Belongs to the FtsL family.</text>
</comment>
<dbReference type="InterPro" id="IPR007060">
    <property type="entry name" value="FtsL/DivIC"/>
</dbReference>
<evidence type="ECO:0000313" key="10">
    <source>
        <dbReference type="EMBL" id="PHJ38802.1"/>
    </source>
</evidence>
<dbReference type="GO" id="GO:0032153">
    <property type="term" value="C:cell division site"/>
    <property type="evidence" value="ECO:0007669"/>
    <property type="project" value="UniProtKB-UniRule"/>
</dbReference>
<evidence type="ECO:0000256" key="8">
    <source>
        <dbReference type="SAM" id="Coils"/>
    </source>
</evidence>
<dbReference type="GO" id="GO:0005886">
    <property type="term" value="C:plasma membrane"/>
    <property type="evidence" value="ECO:0007669"/>
    <property type="project" value="UniProtKB-SubCell"/>
</dbReference>
<feature type="region of interest" description="Disordered" evidence="9">
    <location>
        <begin position="122"/>
        <end position="163"/>
    </location>
</feature>
<feature type="compositionally biased region" description="Basic and acidic residues" evidence="9">
    <location>
        <begin position="137"/>
        <end position="162"/>
    </location>
</feature>
<feature type="compositionally biased region" description="Polar residues" evidence="9">
    <location>
        <begin position="126"/>
        <end position="136"/>
    </location>
</feature>
<dbReference type="AlphaFoldDB" id="A0A2C6MGG4"/>
<evidence type="ECO:0000256" key="4">
    <source>
        <dbReference type="ARBA" id="ARBA00022989"/>
    </source>
</evidence>
<keyword evidence="2 7" id="KW-0132">Cell division</keyword>
<keyword evidence="8" id="KW-0175">Coiled coil</keyword>
<feature type="transmembrane region" description="Helical" evidence="7">
    <location>
        <begin position="37"/>
        <end position="58"/>
    </location>
</feature>
<evidence type="ECO:0000313" key="11">
    <source>
        <dbReference type="Proteomes" id="UP000222564"/>
    </source>
</evidence>
<protein>
    <recommendedName>
        <fullName evidence="7">Cell division protein FtsL</fullName>
    </recommendedName>
</protein>
<evidence type="ECO:0000256" key="9">
    <source>
        <dbReference type="SAM" id="MobiDB-lite"/>
    </source>
</evidence>
<dbReference type="InterPro" id="IPR011922">
    <property type="entry name" value="Cell_div_FtsL"/>
</dbReference>
<dbReference type="EMBL" id="AWQQ01000042">
    <property type="protein sequence ID" value="PHJ38802.1"/>
    <property type="molecule type" value="Genomic_DNA"/>
</dbReference>
<comment type="function">
    <text evidence="7">Essential cell division protein.</text>
</comment>
<keyword evidence="5 7" id="KW-0472">Membrane</keyword>
<name>A0A2C6MGG4_9FIRM</name>
<evidence type="ECO:0000256" key="1">
    <source>
        <dbReference type="ARBA" id="ARBA00022475"/>
    </source>
</evidence>
<dbReference type="Proteomes" id="UP000222564">
    <property type="component" value="Unassembled WGS sequence"/>
</dbReference>
<evidence type="ECO:0000256" key="6">
    <source>
        <dbReference type="ARBA" id="ARBA00023306"/>
    </source>
</evidence>
<evidence type="ECO:0000256" key="7">
    <source>
        <dbReference type="HAMAP-Rule" id="MF_00910"/>
    </source>
</evidence>
<keyword evidence="3 7" id="KW-0812">Transmembrane</keyword>
<dbReference type="OrthoDB" id="2082132at2"/>
<keyword evidence="1 7" id="KW-1003">Cell membrane</keyword>
<comment type="caution">
    <text evidence="10">The sequence shown here is derived from an EMBL/GenBank/DDBJ whole genome shotgun (WGS) entry which is preliminary data.</text>
</comment>
<accession>A0A2C6MGG4</accession>
<keyword evidence="11" id="KW-1185">Reference proteome</keyword>
<dbReference type="Pfam" id="PF04977">
    <property type="entry name" value="DivIC"/>
    <property type="match status" value="1"/>
</dbReference>
<keyword evidence="6 7" id="KW-0131">Cell cycle</keyword>
<feature type="coiled-coil region" evidence="8">
    <location>
        <begin position="60"/>
        <end position="94"/>
    </location>
</feature>
<keyword evidence="4 7" id="KW-1133">Transmembrane helix</keyword>
<proteinExistence type="inferred from homology"/>
<reference evidence="10 11" key="1">
    <citation type="submission" date="2013-09" db="EMBL/GenBank/DDBJ databases">
        <title>Biodegradation of hydrocarbons in the deep terrestrial subsurface : characterization of a microbial consortium composed of two Desulfotomaculum species originating from a deep geological formation.</title>
        <authorList>
            <person name="Aullo T."/>
            <person name="Berlendis S."/>
            <person name="Lascourreges J.-F."/>
            <person name="Dessort D."/>
            <person name="Saint-Laurent S."/>
            <person name="Schraauwers B."/>
            <person name="Mas J."/>
            <person name="Magot M."/>
            <person name="Ranchou-Peyruse A."/>
        </authorList>
    </citation>
    <scope>NUCLEOTIDE SEQUENCE [LARGE SCALE GENOMIC DNA]</scope>
    <source>
        <strain evidence="10 11">Bs107</strain>
    </source>
</reference>
<dbReference type="GO" id="GO:0043093">
    <property type="term" value="P:FtsZ-dependent cytokinesis"/>
    <property type="evidence" value="ECO:0007669"/>
    <property type="project" value="UniProtKB-UniRule"/>
</dbReference>